<dbReference type="InterPro" id="IPR019999">
    <property type="entry name" value="Anth_synth_I-like"/>
</dbReference>
<accession>A0A4Z0H142</accession>
<dbReference type="InterPro" id="IPR015890">
    <property type="entry name" value="Chorismate_C"/>
</dbReference>
<evidence type="ECO:0000259" key="1">
    <source>
        <dbReference type="Pfam" id="PF00425"/>
    </source>
</evidence>
<dbReference type="Proteomes" id="UP000297982">
    <property type="component" value="Unassembled WGS sequence"/>
</dbReference>
<dbReference type="InterPro" id="IPR043131">
    <property type="entry name" value="BCAT-like_N"/>
</dbReference>
<dbReference type="NCBIfam" id="TIGR00553">
    <property type="entry name" value="pabB"/>
    <property type="match status" value="1"/>
</dbReference>
<feature type="domain" description="Chorismate-utilising enzyme C-terminal" evidence="1">
    <location>
        <begin position="113"/>
        <end position="367"/>
    </location>
</feature>
<name>A0A4Z0H142_9BACI</name>
<dbReference type="Pfam" id="PF01063">
    <property type="entry name" value="Aminotran_4"/>
    <property type="match status" value="1"/>
</dbReference>
<dbReference type="GO" id="GO:0046820">
    <property type="term" value="F:4-amino-4-deoxychorismate synthase activity"/>
    <property type="evidence" value="ECO:0007669"/>
    <property type="project" value="UniProtKB-EC"/>
</dbReference>
<dbReference type="InterPro" id="IPR005801">
    <property type="entry name" value="ADC_synthase"/>
</dbReference>
<keyword evidence="3" id="KW-1185">Reference proteome</keyword>
<dbReference type="InterPro" id="IPR036038">
    <property type="entry name" value="Aminotransferase-like"/>
</dbReference>
<dbReference type="GO" id="GO:0009396">
    <property type="term" value="P:folic acid-containing compound biosynthetic process"/>
    <property type="evidence" value="ECO:0007669"/>
    <property type="project" value="InterPro"/>
</dbReference>
<organism evidence="2 3">
    <name type="scientific">Halobacillus salinus</name>
    <dbReference type="NCBI Taxonomy" id="192814"/>
    <lineage>
        <taxon>Bacteria</taxon>
        <taxon>Bacillati</taxon>
        <taxon>Bacillota</taxon>
        <taxon>Bacilli</taxon>
        <taxon>Bacillales</taxon>
        <taxon>Bacillaceae</taxon>
        <taxon>Halobacillus</taxon>
    </lineage>
</organism>
<dbReference type="PANTHER" id="PTHR11236">
    <property type="entry name" value="AMINOBENZOATE/ANTHRANILATE SYNTHASE"/>
    <property type="match status" value="1"/>
</dbReference>
<comment type="caution">
    <text evidence="2">The sequence shown here is derived from an EMBL/GenBank/DDBJ whole genome shotgun (WGS) entry which is preliminary data.</text>
</comment>
<dbReference type="RefSeq" id="WP_135327728.1">
    <property type="nucleotide sequence ID" value="NZ_SRJC01000002.1"/>
</dbReference>
<reference evidence="2 3" key="1">
    <citation type="journal article" date="2003" name="Int. J. Syst. Evol. Microbiol.">
        <title>Halobacillus salinus sp. nov., isolated from a salt lake on the coast of the East Sea in Korea.</title>
        <authorList>
            <person name="Yoon J.H."/>
            <person name="Kang K.H."/>
            <person name="Park Y.H."/>
        </authorList>
    </citation>
    <scope>NUCLEOTIDE SEQUENCE [LARGE SCALE GENOMIC DNA]</scope>
    <source>
        <strain evidence="2 3">HSL-3</strain>
    </source>
</reference>
<protein>
    <submittedName>
        <fullName evidence="2">Aminodeoxychorismate synthase component I</fullName>
        <ecNumber evidence="2">2.6.1.85</ecNumber>
    </submittedName>
</protein>
<dbReference type="Pfam" id="PF00425">
    <property type="entry name" value="Chorismate_bind"/>
    <property type="match status" value="1"/>
</dbReference>
<evidence type="ECO:0000313" key="2">
    <source>
        <dbReference type="EMBL" id="TGB02782.1"/>
    </source>
</evidence>
<dbReference type="InterPro" id="IPR043132">
    <property type="entry name" value="BCAT-like_C"/>
</dbReference>
<dbReference type="STRING" id="192814.GCA_900166575_02878"/>
<gene>
    <name evidence="2" type="primary">pabB</name>
    <name evidence="2" type="ORF">E4663_11535</name>
</gene>
<dbReference type="Gene3D" id="3.60.120.10">
    <property type="entry name" value="Anthranilate synthase"/>
    <property type="match status" value="1"/>
</dbReference>
<evidence type="ECO:0000313" key="3">
    <source>
        <dbReference type="Proteomes" id="UP000297982"/>
    </source>
</evidence>
<proteinExistence type="predicted"/>
<dbReference type="SUPFAM" id="SSF56322">
    <property type="entry name" value="ADC synthase"/>
    <property type="match status" value="1"/>
</dbReference>
<sequence>MNEDVFLQFEFPDESGKQSPHTFTEPLHILTSSTIEGVQQVFQDVDCYLEEGFYVAGYVSYEAAPAFDPALNVHDNPNWPLVWFGVFKEPTRSDVPDEAPYQASEWQLKGDFASYQQGIEQIKEAIERGDTYQVNYTTRLETDFKGDDWSFYRQLTRNQQSSYSAYLRMGPRRLLSASPELFFRIDEGRLTTKPMKGTAKRGRTVQEDQEQIEHLLTSEKEQAENLMIVDLLRNDVGRIAKSGTVRVPRLFEVETYPTVHQMTSTVQGELSEEYTMYNVFRALFPCGSITGAPKVRTMEYIRELEDSPRDVYCGAIGFMTPNREAVFNVPIRTVMVDQEAEEAVYGTGGGVTWDSTSKGEYEEILTKARLLTESRPVFSLLETLKLEEGVYPLLDKHLQRVQSSAVYFGRACPVDDIRDHLEKLARKHPTGAYKVRLLVEEKGSWNISVDEIADPPAKITCKLAKSPVDEQNPFLFHKTTHRLVYEEHYDPDAYTVLLWNTRQQLTEFTIGNLVVKMNGHYFTPPVNSGLLAGTFRERLLEEGAIRERVLHLHDLLECEEVWFINGVRGWIEVELSWEGDLT</sequence>
<dbReference type="PRINTS" id="PR00095">
    <property type="entry name" value="ANTSNTHASEI"/>
</dbReference>
<dbReference type="GO" id="GO:0000162">
    <property type="term" value="P:L-tryptophan biosynthetic process"/>
    <property type="evidence" value="ECO:0007669"/>
    <property type="project" value="TreeGrafter"/>
</dbReference>
<dbReference type="Gene3D" id="3.30.470.10">
    <property type="match status" value="1"/>
</dbReference>
<dbReference type="InterPro" id="IPR005802">
    <property type="entry name" value="ADC_synth_comp_1"/>
</dbReference>
<dbReference type="AlphaFoldDB" id="A0A4Z0H142"/>
<keyword evidence="2" id="KW-0808">Transferase</keyword>
<dbReference type="SUPFAM" id="SSF56752">
    <property type="entry name" value="D-aminoacid aminotransferase-like PLP-dependent enzymes"/>
    <property type="match status" value="1"/>
</dbReference>
<dbReference type="EC" id="2.6.1.85" evidence="2"/>
<dbReference type="Gene3D" id="3.20.10.10">
    <property type="entry name" value="D-amino Acid Aminotransferase, subunit A, domain 2"/>
    <property type="match status" value="1"/>
</dbReference>
<dbReference type="PANTHER" id="PTHR11236:SF50">
    <property type="entry name" value="AMINODEOXYCHORISMATE SYNTHASE COMPONENT 1"/>
    <property type="match status" value="1"/>
</dbReference>
<dbReference type="InterPro" id="IPR001544">
    <property type="entry name" value="Aminotrans_IV"/>
</dbReference>
<dbReference type="EMBL" id="SRJC01000002">
    <property type="protein sequence ID" value="TGB02782.1"/>
    <property type="molecule type" value="Genomic_DNA"/>
</dbReference>
<keyword evidence="2" id="KW-0032">Aminotransferase</keyword>